<gene>
    <name evidence="3" type="ORF">J2793_007372</name>
</gene>
<dbReference type="AlphaFoldDB" id="A0AB73IRB6"/>
<proteinExistence type="predicted"/>
<name>A0AB73IRB6_9BURK</name>
<dbReference type="Proteomes" id="UP001229486">
    <property type="component" value="Unassembled WGS sequence"/>
</dbReference>
<organism evidence="3 4">
    <name type="scientific">Paraburkholderia caledonica</name>
    <dbReference type="NCBI Taxonomy" id="134536"/>
    <lineage>
        <taxon>Bacteria</taxon>
        <taxon>Pseudomonadati</taxon>
        <taxon>Pseudomonadota</taxon>
        <taxon>Betaproteobacteria</taxon>
        <taxon>Burkholderiales</taxon>
        <taxon>Burkholderiaceae</taxon>
        <taxon>Paraburkholderia</taxon>
    </lineage>
</organism>
<comment type="caution">
    <text evidence="3">The sequence shown here is derived from an EMBL/GenBank/DDBJ whole genome shotgun (WGS) entry which is preliminary data.</text>
</comment>
<protein>
    <recommendedName>
        <fullName evidence="2">Anti-CBASS protein Acb1-like N-terminal domain-containing protein</fullName>
    </recommendedName>
</protein>
<accession>A0AB73IRB6</accession>
<feature type="region of interest" description="Disordered" evidence="1">
    <location>
        <begin position="449"/>
        <end position="471"/>
    </location>
</feature>
<dbReference type="RefSeq" id="WP_392396400.1">
    <property type="nucleotide sequence ID" value="NZ_JAURTK010000038.1"/>
</dbReference>
<dbReference type="EMBL" id="JAURTK010000038">
    <property type="protein sequence ID" value="MDP9651897.1"/>
    <property type="molecule type" value="Genomic_DNA"/>
</dbReference>
<reference evidence="3" key="1">
    <citation type="submission" date="2023-07" db="EMBL/GenBank/DDBJ databases">
        <title>Sorghum-associated microbial communities from plants grown in Nebraska, USA.</title>
        <authorList>
            <person name="Schachtman D."/>
        </authorList>
    </citation>
    <scope>NUCLEOTIDE SEQUENCE</scope>
    <source>
        <strain evidence="3">DS1061</strain>
    </source>
</reference>
<feature type="compositionally biased region" description="Pro residues" evidence="1">
    <location>
        <begin position="454"/>
        <end position="471"/>
    </location>
</feature>
<evidence type="ECO:0000313" key="4">
    <source>
        <dbReference type="Proteomes" id="UP001229486"/>
    </source>
</evidence>
<evidence type="ECO:0000256" key="1">
    <source>
        <dbReference type="SAM" id="MobiDB-lite"/>
    </source>
</evidence>
<dbReference type="Pfam" id="PF06381">
    <property type="entry name" value="Phage_portal_3"/>
    <property type="match status" value="1"/>
</dbReference>
<evidence type="ECO:0000259" key="2">
    <source>
        <dbReference type="Pfam" id="PF06381"/>
    </source>
</evidence>
<feature type="domain" description="Anti-CBASS protein Acb1-like N-terminal" evidence="2">
    <location>
        <begin position="37"/>
        <end position="344"/>
    </location>
</feature>
<sequence>MAEINITGSTLSSSLSDLLMADDIIPGAEPSYQLCKTIYAFHPLGSKIVDQPIKLAMSQKRTISIPNSPEERIREAFERKWDEIGANKYIANTWRLAKIYGAAALVFGAKGVDTNTLIKPEDLAKKDLYFNALDPLNTAGSLVLNQDPNAPDFQKPTIITAAGQTYHPSRSLVFFNEDPLYIEYTNSAYGYTGRSVYQRALFPLKSFVQTMVADDMVSRKVGVIVAKMKQAGSIADRAMAVFQGIKRNVVKEAQTNNVINIMPDEGIETLNLLNADGALTTARKNILENIAAAVPQPAKLLNSESYAEGFGEGTEDAKDIVRYIEHEQQTVKPIFTFFDRIVMRLAWTEEFYKTIQAEVPEYKNVPYQKAFYDWANAFEAEWPSLLVEPESKLVEVDDIKLKSIIAAIEVLLPTLDPDNKARLIEWAASNINESKHLFSNPLELDYDDLRSYVPPAPPENPEAPPPFSGRS</sequence>
<evidence type="ECO:0000313" key="3">
    <source>
        <dbReference type="EMBL" id="MDP9651897.1"/>
    </source>
</evidence>
<dbReference type="InterPro" id="IPR024459">
    <property type="entry name" value="Acb1-like_N"/>
</dbReference>